<evidence type="ECO:0000313" key="1">
    <source>
        <dbReference type="EMBL" id="WZJ23364.1"/>
    </source>
</evidence>
<gene>
    <name evidence="1" type="ORF">AADV58_18315</name>
</gene>
<dbReference type="EMBL" id="CP151407">
    <property type="protein sequence ID" value="WZJ23364.1"/>
    <property type="molecule type" value="Genomic_DNA"/>
</dbReference>
<geneLocation type="plasmid" evidence="1 2">
    <name>unnamed1</name>
</geneLocation>
<proteinExistence type="predicted"/>
<protein>
    <submittedName>
        <fullName evidence="1">Uncharacterized protein</fullName>
    </submittedName>
</protein>
<dbReference type="Proteomes" id="UP001479520">
    <property type="component" value="Plasmid unnamed1"/>
</dbReference>
<keyword evidence="2" id="KW-1185">Reference proteome</keyword>
<organism evidence="1 2">
    <name type="scientific">Azonexus hydrophilus</name>
    <dbReference type="NCBI Taxonomy" id="418702"/>
    <lineage>
        <taxon>Bacteria</taxon>
        <taxon>Pseudomonadati</taxon>
        <taxon>Pseudomonadota</taxon>
        <taxon>Betaproteobacteria</taxon>
        <taxon>Rhodocyclales</taxon>
        <taxon>Azonexaceae</taxon>
        <taxon>Azonexus</taxon>
    </lineage>
</organism>
<dbReference type="RefSeq" id="WP_341744703.1">
    <property type="nucleotide sequence ID" value="NZ_CP151407.1"/>
</dbReference>
<evidence type="ECO:0000313" key="2">
    <source>
        <dbReference type="Proteomes" id="UP001479520"/>
    </source>
</evidence>
<accession>A0ABZ2XND3</accession>
<reference evidence="1 2" key="1">
    <citation type="submission" date="2024-04" db="EMBL/GenBank/DDBJ databases">
        <title>Dissimilatory iodate-reducing microorganisms contribute to the enrichment of iodine in groundwater.</title>
        <authorList>
            <person name="Jiang Z."/>
        </authorList>
    </citation>
    <scope>NUCLEOTIDE SEQUENCE [LARGE SCALE GENOMIC DNA]</scope>
    <source>
        <strain evidence="1 2">NCP973</strain>
        <plasmid evidence="1 2">unnamed1</plasmid>
    </source>
</reference>
<sequence length="169" mass="18985">MTQSFQPSPELVAIGESLLLATAHEDYVRPIVERYEEKILEASQFRIDPHWIEHGVADQIILDRKKTMLLSSQDAKTFFAATFKARDEAGLKVSRPDNCPLLEAENLRIAAENILISEIGKLPGLEKLASGILTLDQRKRVIDLALRLLAPFMSNTEQILSRHGITKPQ</sequence>
<name>A0ABZ2XND3_9RHOO</name>
<keyword evidence="1" id="KW-0614">Plasmid</keyword>